<dbReference type="Pfam" id="PF00593">
    <property type="entry name" value="TonB_dep_Rec_b-barrel"/>
    <property type="match status" value="2"/>
</dbReference>
<keyword evidence="3 11" id="KW-1134">Transmembrane beta strand</keyword>
<keyword evidence="6" id="KW-0408">Iron</keyword>
<evidence type="ECO:0000256" key="8">
    <source>
        <dbReference type="ARBA" id="ARBA00023077"/>
    </source>
</evidence>
<feature type="domain" description="TonB-dependent receptor-like beta-barrel" evidence="13">
    <location>
        <begin position="448"/>
        <end position="792"/>
    </location>
</feature>
<comment type="subcellular location">
    <subcellularLocation>
        <location evidence="1 11">Cell outer membrane</location>
        <topology evidence="1 11">Multi-pass membrane protein</topology>
    </subcellularLocation>
</comment>
<evidence type="ECO:0000313" key="16">
    <source>
        <dbReference type="Proteomes" id="UP001569428"/>
    </source>
</evidence>
<evidence type="ECO:0000256" key="7">
    <source>
        <dbReference type="ARBA" id="ARBA00023065"/>
    </source>
</evidence>
<keyword evidence="10 11" id="KW-0998">Cell outer membrane</keyword>
<evidence type="ECO:0000256" key="4">
    <source>
        <dbReference type="ARBA" id="ARBA00022496"/>
    </source>
</evidence>
<sequence>MMMSLRKQKKLIAQAIPTANSSDYSTPWYSVAIACLVISTAPVTAFAQEQQADEPGDYSGSAIEEVTVTAQKMEESIQDVPIAVSALSGDNMDALKIEGGNELLRAIPNVNFSKTNFSSYNFSIRGVGTQSISASSDPAVAVSFNNASLIRNRLFEQEFFDVQRVEVLRGPQGTLYGRNATAGVVNMLPIMPEDEFASEIEMEVGNYNSKRTKGMLNIPLGETMAFRFSGAMTKRDGFDYNTYTENDVNDRDLYSTRAIFEWTPSDNFSANLIWQHFEEDDKRSRTGKQLCTADPGTTMVGETEVSSLGTALLNQGCVAGSLYNDAAYGTPNGSGLAYVVTAQGLIFAGYPLFKDNPDLSSWLDPYSGVEQSKDLREIATSYDPVFRAENDLIQLNFEWGLGDSLTFYSQTTYAKDDYYSSQDYNRYVSNALFSDSNEYGIDPDVAISPGGIYTDPQLGPSDGILAVDISRSDNKQWSQEFRLQTAFDGPWNFAVGANYLDFKTQDDYFVFNNLFTMIAEYVYSNSTDEDGNLITVNCTDPTDVAGGECMYVDPNSLDNIDEMGHNYFLSRNLVETNSWAVFGEAYWQITDDVKLTTGLRYTDDEKTTTPVPSQLLLGTYYDEEDGVIETGSTSGGYTHMGYPEGEEFSQGWQEYTGRAVLDWRTDTPFTDDTMFYVSFAHGYKGGGSNPPRAEIDPARVQYQPLPNTFEPEFVNSLEFGTKNVLLDGRLNLNATAFYYDYTDYQVSQIVDRIALNENFDAESMGLELELAWQMTENTRVNMNVGYLKTRIAEGEESIDVMDRTQGNEDWIVLRPSLQVPSNCIAPVDIVEQALTLVGNANPLPIWALCAGSSQYGSYSDDIETNFYWNQWMDLASLGYEDGQYNPLTDAPNGGRGFSADLGGNELPNSPNLTFNLAVEHVIPLADWELALRADYYRQSESYARVYNTEYDRLKAWDNFNASVTLTHPISELQMQLYVKNIFDDTPITGAFTNSDDSGLTTNVFTLDPRIIGFSLNKRF</sequence>
<dbReference type="Proteomes" id="UP001569428">
    <property type="component" value="Unassembled WGS sequence"/>
</dbReference>
<keyword evidence="8 12" id="KW-0798">TonB box</keyword>
<evidence type="ECO:0000256" key="5">
    <source>
        <dbReference type="ARBA" id="ARBA00022692"/>
    </source>
</evidence>
<evidence type="ECO:0000256" key="12">
    <source>
        <dbReference type="RuleBase" id="RU003357"/>
    </source>
</evidence>
<evidence type="ECO:0000256" key="6">
    <source>
        <dbReference type="ARBA" id="ARBA00023004"/>
    </source>
</evidence>
<dbReference type="EMBL" id="JBGMEK010000002">
    <property type="protein sequence ID" value="MFA0809568.1"/>
    <property type="molecule type" value="Genomic_DNA"/>
</dbReference>
<evidence type="ECO:0000256" key="11">
    <source>
        <dbReference type="PROSITE-ProRule" id="PRU01360"/>
    </source>
</evidence>
<accession>A0ABV4NVN8</accession>
<evidence type="ECO:0000256" key="2">
    <source>
        <dbReference type="ARBA" id="ARBA00022448"/>
    </source>
</evidence>
<protein>
    <submittedName>
        <fullName evidence="15">TonB-dependent receptor</fullName>
    </submittedName>
</protein>
<dbReference type="RefSeq" id="WP_371837188.1">
    <property type="nucleotide sequence ID" value="NZ_JBGMEK010000002.1"/>
</dbReference>
<keyword evidence="16" id="KW-1185">Reference proteome</keyword>
<keyword evidence="9 11" id="KW-0472">Membrane</keyword>
<evidence type="ECO:0000256" key="9">
    <source>
        <dbReference type="ARBA" id="ARBA00023136"/>
    </source>
</evidence>
<evidence type="ECO:0000256" key="1">
    <source>
        <dbReference type="ARBA" id="ARBA00004571"/>
    </source>
</evidence>
<dbReference type="PANTHER" id="PTHR32552:SF81">
    <property type="entry name" value="TONB-DEPENDENT OUTER MEMBRANE RECEPTOR"/>
    <property type="match status" value="1"/>
</dbReference>
<keyword evidence="2 11" id="KW-0813">Transport</keyword>
<dbReference type="Gene3D" id="2.40.170.20">
    <property type="entry name" value="TonB-dependent receptor, beta-barrel domain"/>
    <property type="match status" value="3"/>
</dbReference>
<dbReference type="SUPFAM" id="SSF56935">
    <property type="entry name" value="Porins"/>
    <property type="match status" value="1"/>
</dbReference>
<feature type="domain" description="TonB-dependent receptor-like beta-barrel" evidence="13">
    <location>
        <begin position="863"/>
        <end position="981"/>
    </location>
</feature>
<dbReference type="InterPro" id="IPR036942">
    <property type="entry name" value="Beta-barrel_TonB_sf"/>
</dbReference>
<keyword evidence="15" id="KW-0675">Receptor</keyword>
<dbReference type="PROSITE" id="PS51257">
    <property type="entry name" value="PROKAR_LIPOPROTEIN"/>
    <property type="match status" value="1"/>
</dbReference>
<name>A0ABV4NVN8_9GAMM</name>
<dbReference type="InterPro" id="IPR000531">
    <property type="entry name" value="Beta-barrel_TonB"/>
</dbReference>
<keyword evidence="4" id="KW-0410">Iron transport</keyword>
<evidence type="ECO:0000313" key="15">
    <source>
        <dbReference type="EMBL" id="MFA0809568.1"/>
    </source>
</evidence>
<gene>
    <name evidence="15" type="ORF">ACCI49_01440</name>
</gene>
<comment type="similarity">
    <text evidence="11 12">Belongs to the TonB-dependent receptor family.</text>
</comment>
<proteinExistence type="inferred from homology"/>
<dbReference type="InterPro" id="IPR012910">
    <property type="entry name" value="Plug_dom"/>
</dbReference>
<feature type="domain" description="TonB-dependent receptor plug" evidence="14">
    <location>
        <begin position="77"/>
        <end position="184"/>
    </location>
</feature>
<evidence type="ECO:0000259" key="13">
    <source>
        <dbReference type="Pfam" id="PF00593"/>
    </source>
</evidence>
<dbReference type="InterPro" id="IPR039426">
    <property type="entry name" value="TonB-dep_rcpt-like"/>
</dbReference>
<evidence type="ECO:0000256" key="10">
    <source>
        <dbReference type="ARBA" id="ARBA00023237"/>
    </source>
</evidence>
<dbReference type="PANTHER" id="PTHR32552">
    <property type="entry name" value="FERRICHROME IRON RECEPTOR-RELATED"/>
    <property type="match status" value="1"/>
</dbReference>
<comment type="caution">
    <text evidence="15">The sequence shown here is derived from an EMBL/GenBank/DDBJ whole genome shotgun (WGS) entry which is preliminary data.</text>
</comment>
<dbReference type="Pfam" id="PF07715">
    <property type="entry name" value="Plug"/>
    <property type="match status" value="1"/>
</dbReference>
<keyword evidence="5 11" id="KW-0812">Transmembrane</keyword>
<keyword evidence="7" id="KW-0406">Ion transport</keyword>
<evidence type="ECO:0000256" key="3">
    <source>
        <dbReference type="ARBA" id="ARBA00022452"/>
    </source>
</evidence>
<reference evidence="15 16" key="1">
    <citation type="submission" date="2024-08" db="EMBL/GenBank/DDBJ databases">
        <authorList>
            <person name="Ishaq N."/>
        </authorList>
    </citation>
    <scope>NUCLEOTIDE SEQUENCE [LARGE SCALE GENOMIC DNA]</scope>
    <source>
        <strain evidence="15 16">DSM 18651</strain>
    </source>
</reference>
<organism evidence="15 16">
    <name type="scientific">Microbulbifer epialgicus</name>
    <dbReference type="NCBI Taxonomy" id="393907"/>
    <lineage>
        <taxon>Bacteria</taxon>
        <taxon>Pseudomonadati</taxon>
        <taxon>Pseudomonadota</taxon>
        <taxon>Gammaproteobacteria</taxon>
        <taxon>Cellvibrionales</taxon>
        <taxon>Microbulbiferaceae</taxon>
        <taxon>Microbulbifer</taxon>
    </lineage>
</organism>
<evidence type="ECO:0000259" key="14">
    <source>
        <dbReference type="Pfam" id="PF07715"/>
    </source>
</evidence>
<dbReference type="PROSITE" id="PS52016">
    <property type="entry name" value="TONB_DEPENDENT_REC_3"/>
    <property type="match status" value="1"/>
</dbReference>